<proteinExistence type="inferred from homology"/>
<dbReference type="EMBL" id="BMFO01000003">
    <property type="protein sequence ID" value="GGF93863.1"/>
    <property type="molecule type" value="Genomic_DNA"/>
</dbReference>
<keyword evidence="5 7" id="KW-0573">Peptidoglycan synthesis</keyword>
<dbReference type="Gene3D" id="2.40.440.10">
    <property type="entry name" value="L,D-transpeptidase catalytic domain-like"/>
    <property type="match status" value="1"/>
</dbReference>
<evidence type="ECO:0000313" key="12">
    <source>
        <dbReference type="Proteomes" id="UP000632858"/>
    </source>
</evidence>
<organism evidence="11 12">
    <name type="scientific">Arenimonas maotaiensis</name>
    <dbReference type="NCBI Taxonomy" id="1446479"/>
    <lineage>
        <taxon>Bacteria</taxon>
        <taxon>Pseudomonadati</taxon>
        <taxon>Pseudomonadota</taxon>
        <taxon>Gammaproteobacteria</taxon>
        <taxon>Lysobacterales</taxon>
        <taxon>Lysobacteraceae</taxon>
        <taxon>Arenimonas</taxon>
    </lineage>
</organism>
<dbReference type="Proteomes" id="UP000632858">
    <property type="component" value="Unassembled WGS sequence"/>
</dbReference>
<dbReference type="SUPFAM" id="SSF141523">
    <property type="entry name" value="L,D-transpeptidase catalytic domain-like"/>
    <property type="match status" value="1"/>
</dbReference>
<dbReference type="GO" id="GO:0018104">
    <property type="term" value="P:peptidoglycan-protein cross-linking"/>
    <property type="evidence" value="ECO:0007669"/>
    <property type="project" value="TreeGrafter"/>
</dbReference>
<evidence type="ECO:0000256" key="8">
    <source>
        <dbReference type="SAM" id="MobiDB-lite"/>
    </source>
</evidence>
<dbReference type="GO" id="GO:0005576">
    <property type="term" value="C:extracellular region"/>
    <property type="evidence" value="ECO:0007669"/>
    <property type="project" value="TreeGrafter"/>
</dbReference>
<sequence>MRRILLAAMLSAVFGSAHAQGAKESLPVGTPIEAIKPGEWIWYAEAAPEGPMLLVVSIAQQKAYLYRNGVRVGVTSVSTGKKGHETPTGVFTILQKNKDHKSNLYDDAPMPYMQRLTWDGVALHSGRDPGYPASHGCIRMPDGFARRLFAETSLGMTVVVTRDAEAVPENVVDPKVLVQPMDAKGRPVQVPNLSLFEAYRWQPEKSEFGPMTVLVSTKDQRVIVLRNGIEIGRAKIGIVGDAPFGNQAYVVLDGDAGTPSRLVPDLPALNWLAIPLPGSDAPAGSPAKGLDYEAVARIALPVDFAKRVYRELKPGSTLLLTDEHLSRANDGKGMTVLSDESDDSHFDGPTR</sequence>
<feature type="chain" id="PRO_5037732349" evidence="9">
    <location>
        <begin position="20"/>
        <end position="351"/>
    </location>
</feature>
<dbReference type="RefSeq" id="WP_188449440.1">
    <property type="nucleotide sequence ID" value="NZ_BMFO01000003.1"/>
</dbReference>
<keyword evidence="12" id="KW-1185">Reference proteome</keyword>
<keyword evidence="9" id="KW-0732">Signal</keyword>
<feature type="domain" description="L,D-TPase catalytic" evidence="10">
    <location>
        <begin position="52"/>
        <end position="161"/>
    </location>
</feature>
<dbReference type="InterPro" id="IPR050979">
    <property type="entry name" value="LD-transpeptidase"/>
</dbReference>
<dbReference type="PROSITE" id="PS52029">
    <property type="entry name" value="LD_TPASE"/>
    <property type="match status" value="1"/>
</dbReference>
<feature type="region of interest" description="Disordered" evidence="8">
    <location>
        <begin position="330"/>
        <end position="351"/>
    </location>
</feature>
<keyword evidence="4 7" id="KW-0133">Cell shape</keyword>
<evidence type="ECO:0000256" key="4">
    <source>
        <dbReference type="ARBA" id="ARBA00022960"/>
    </source>
</evidence>
<feature type="active site" description="Proton donor/acceptor" evidence="7">
    <location>
        <position position="124"/>
    </location>
</feature>
<dbReference type="CDD" id="cd16913">
    <property type="entry name" value="YkuD_like"/>
    <property type="match status" value="1"/>
</dbReference>
<evidence type="ECO:0000256" key="7">
    <source>
        <dbReference type="PROSITE-ProRule" id="PRU01373"/>
    </source>
</evidence>
<evidence type="ECO:0000256" key="3">
    <source>
        <dbReference type="ARBA" id="ARBA00022679"/>
    </source>
</evidence>
<dbReference type="GO" id="GO:0016740">
    <property type="term" value="F:transferase activity"/>
    <property type="evidence" value="ECO:0007669"/>
    <property type="project" value="UniProtKB-KW"/>
</dbReference>
<evidence type="ECO:0000256" key="9">
    <source>
        <dbReference type="SAM" id="SignalP"/>
    </source>
</evidence>
<protein>
    <submittedName>
        <fullName evidence="11">L,D-transpeptidase</fullName>
    </submittedName>
</protein>
<dbReference type="GO" id="GO:0071555">
    <property type="term" value="P:cell wall organization"/>
    <property type="evidence" value="ECO:0007669"/>
    <property type="project" value="UniProtKB-UniRule"/>
</dbReference>
<evidence type="ECO:0000256" key="5">
    <source>
        <dbReference type="ARBA" id="ARBA00022984"/>
    </source>
</evidence>
<dbReference type="PANTHER" id="PTHR30582">
    <property type="entry name" value="L,D-TRANSPEPTIDASE"/>
    <property type="match status" value="1"/>
</dbReference>
<reference evidence="11" key="1">
    <citation type="journal article" date="2014" name="Int. J. Syst. Evol. Microbiol.">
        <title>Complete genome sequence of Corynebacterium casei LMG S-19264T (=DSM 44701T), isolated from a smear-ripened cheese.</title>
        <authorList>
            <consortium name="US DOE Joint Genome Institute (JGI-PGF)"/>
            <person name="Walter F."/>
            <person name="Albersmeier A."/>
            <person name="Kalinowski J."/>
            <person name="Ruckert C."/>
        </authorList>
    </citation>
    <scope>NUCLEOTIDE SEQUENCE</scope>
    <source>
        <strain evidence="11">CGMCC 1.12726</strain>
    </source>
</reference>
<dbReference type="GO" id="GO:0071972">
    <property type="term" value="F:peptidoglycan L,D-transpeptidase activity"/>
    <property type="evidence" value="ECO:0007669"/>
    <property type="project" value="TreeGrafter"/>
</dbReference>
<comment type="similarity">
    <text evidence="2">Belongs to the YkuD family.</text>
</comment>
<evidence type="ECO:0000256" key="6">
    <source>
        <dbReference type="ARBA" id="ARBA00023316"/>
    </source>
</evidence>
<dbReference type="AlphaFoldDB" id="A0A917CP77"/>
<dbReference type="NCBIfam" id="NF004785">
    <property type="entry name" value="PRK06132.1-2"/>
    <property type="match status" value="1"/>
</dbReference>
<keyword evidence="3" id="KW-0808">Transferase</keyword>
<comment type="pathway">
    <text evidence="1 7">Cell wall biogenesis; peptidoglycan biosynthesis.</text>
</comment>
<evidence type="ECO:0000313" key="11">
    <source>
        <dbReference type="EMBL" id="GGF93863.1"/>
    </source>
</evidence>
<dbReference type="PANTHER" id="PTHR30582:SF2">
    <property type="entry name" value="L,D-TRANSPEPTIDASE YCIB-RELATED"/>
    <property type="match status" value="1"/>
</dbReference>
<feature type="active site" description="Nucleophile" evidence="7">
    <location>
        <position position="137"/>
    </location>
</feature>
<name>A0A917CP77_9GAMM</name>
<evidence type="ECO:0000259" key="10">
    <source>
        <dbReference type="PROSITE" id="PS52029"/>
    </source>
</evidence>
<evidence type="ECO:0000256" key="1">
    <source>
        <dbReference type="ARBA" id="ARBA00004752"/>
    </source>
</evidence>
<dbReference type="Pfam" id="PF03734">
    <property type="entry name" value="YkuD"/>
    <property type="match status" value="1"/>
</dbReference>
<dbReference type="GO" id="GO:0008360">
    <property type="term" value="P:regulation of cell shape"/>
    <property type="evidence" value="ECO:0007669"/>
    <property type="project" value="UniProtKB-UniRule"/>
</dbReference>
<reference evidence="11" key="2">
    <citation type="submission" date="2020-09" db="EMBL/GenBank/DDBJ databases">
        <authorList>
            <person name="Sun Q."/>
            <person name="Zhou Y."/>
        </authorList>
    </citation>
    <scope>NUCLEOTIDE SEQUENCE</scope>
    <source>
        <strain evidence="11">CGMCC 1.12726</strain>
    </source>
</reference>
<accession>A0A917CP77</accession>
<evidence type="ECO:0000256" key="2">
    <source>
        <dbReference type="ARBA" id="ARBA00005992"/>
    </source>
</evidence>
<dbReference type="InterPro" id="IPR016915">
    <property type="entry name" value="UCP029342"/>
</dbReference>
<keyword evidence="6 7" id="KW-0961">Cell wall biogenesis/degradation</keyword>
<gene>
    <name evidence="11" type="ORF">GCM10010960_14580</name>
</gene>
<comment type="caution">
    <text evidence="11">The sequence shown here is derived from an EMBL/GenBank/DDBJ whole genome shotgun (WGS) entry which is preliminary data.</text>
</comment>
<dbReference type="InterPro" id="IPR005490">
    <property type="entry name" value="LD_TPept_cat_dom"/>
</dbReference>
<dbReference type="InterPro" id="IPR038063">
    <property type="entry name" value="Transpep_catalytic_dom"/>
</dbReference>
<dbReference type="PIRSF" id="PIRSF029342">
    <property type="entry name" value="UCP029342_ErfK/YbiS/YcfS/YnhG"/>
    <property type="match status" value="1"/>
</dbReference>
<feature type="signal peptide" evidence="9">
    <location>
        <begin position="1"/>
        <end position="19"/>
    </location>
</feature>